<keyword evidence="3" id="KW-1185">Reference proteome</keyword>
<dbReference type="EMBL" id="KZ821616">
    <property type="protein sequence ID" value="PYH73172.1"/>
    <property type="molecule type" value="Genomic_DNA"/>
</dbReference>
<dbReference type="PANTHER" id="PTHR35896">
    <property type="entry name" value="IG-LIKE DOMAIN-CONTAINING PROTEIN"/>
    <property type="match status" value="1"/>
</dbReference>
<evidence type="ECO:0000313" key="2">
    <source>
        <dbReference type="EMBL" id="PYH73172.1"/>
    </source>
</evidence>
<reference evidence="2" key="1">
    <citation type="submission" date="2016-12" db="EMBL/GenBank/DDBJ databases">
        <title>The genomes of Aspergillus section Nigri reveals drivers in fungal speciation.</title>
        <authorList>
            <consortium name="DOE Joint Genome Institute"/>
            <person name="Vesth T.C."/>
            <person name="Nybo J."/>
            <person name="Theobald S."/>
            <person name="Brandl J."/>
            <person name="Frisvad J.C."/>
            <person name="Nielsen K.F."/>
            <person name="Lyhne E.K."/>
            <person name="Kogle M.E."/>
            <person name="Kuo A."/>
            <person name="Riley R."/>
            <person name="Clum A."/>
            <person name="Nolan M."/>
            <person name="Lipzen A."/>
            <person name="Salamov A."/>
            <person name="Henrissat B."/>
            <person name="Wiebenga A."/>
            <person name="De Vries R.P."/>
            <person name="Grigoriev I.V."/>
            <person name="Mortensen U.H."/>
            <person name="Andersen M.R."/>
            <person name="Baker S.E."/>
        </authorList>
    </citation>
    <scope>NUCLEOTIDE SEQUENCE [LARGE SCALE GENOMIC DNA]</scope>
    <source>
        <strain evidence="2">CBS 113365</strain>
    </source>
</reference>
<keyword evidence="1" id="KW-1133">Transmembrane helix</keyword>
<dbReference type="GeneID" id="37212661"/>
<protein>
    <submittedName>
        <fullName evidence="2">Uncharacterized protein</fullName>
    </submittedName>
</protein>
<keyword evidence="1" id="KW-0812">Transmembrane</keyword>
<evidence type="ECO:0000313" key="3">
    <source>
        <dbReference type="Proteomes" id="UP000248405"/>
    </source>
</evidence>
<proteinExistence type="predicted"/>
<dbReference type="InterPro" id="IPR053008">
    <property type="entry name" value="Phomopsin_biosynth_assoc"/>
</dbReference>
<dbReference type="Proteomes" id="UP000248405">
    <property type="component" value="Unassembled WGS sequence"/>
</dbReference>
<sequence>MPSRSCDIPNNHMMYEQIAERSSFESLPIVKDTPKRRLRYLKVEGISTIILLLLATFGVIDLCYQAFSRIYTTNYIHIHASTQTEPNISCNCGDTVAEALSNNCKYDSLAAAWLPPSCRNDNLTLAFEKAGSNPDGSWPYFADLNMTRPLSLKEVSLLPDTRVGGGDAKNVFFTTRRWHLVHCMYYWKKMFLSQQLGTTIEKRYNNVGHIEHCLMAVLKQEEGLEELTTGAGVALHSDWINGRPDIQDHDHEHDHN</sequence>
<gene>
    <name evidence="2" type="ORF">BO88DRAFT_412050</name>
</gene>
<feature type="transmembrane region" description="Helical" evidence="1">
    <location>
        <begin position="45"/>
        <end position="67"/>
    </location>
</feature>
<dbReference type="PANTHER" id="PTHR35896:SF3">
    <property type="entry name" value="MAJOR FACILITATOR SUPERFAMILY TRANSPORTER"/>
    <property type="match status" value="1"/>
</dbReference>
<dbReference type="RefSeq" id="XP_025566966.1">
    <property type="nucleotide sequence ID" value="XM_025708069.1"/>
</dbReference>
<accession>A0A319CYU0</accession>
<keyword evidence="1" id="KW-0472">Membrane</keyword>
<dbReference type="AlphaFoldDB" id="A0A319CYU0"/>
<dbReference type="OrthoDB" id="3501153at2759"/>
<evidence type="ECO:0000256" key="1">
    <source>
        <dbReference type="SAM" id="Phobius"/>
    </source>
</evidence>
<organism evidence="2 3">
    <name type="scientific">Aspergillus vadensis (strain CBS 113365 / IMI 142717 / IBT 24658)</name>
    <dbReference type="NCBI Taxonomy" id="1448311"/>
    <lineage>
        <taxon>Eukaryota</taxon>
        <taxon>Fungi</taxon>
        <taxon>Dikarya</taxon>
        <taxon>Ascomycota</taxon>
        <taxon>Pezizomycotina</taxon>
        <taxon>Eurotiomycetes</taxon>
        <taxon>Eurotiomycetidae</taxon>
        <taxon>Eurotiales</taxon>
        <taxon>Aspergillaceae</taxon>
        <taxon>Aspergillus</taxon>
        <taxon>Aspergillus subgen. Circumdati</taxon>
    </lineage>
</organism>
<name>A0A319CYU0_ASPVC</name>